<protein>
    <submittedName>
        <fullName evidence="5">Transcriptional regulator</fullName>
    </submittedName>
</protein>
<dbReference type="Pfam" id="PF01638">
    <property type="entry name" value="HxlR"/>
    <property type="match status" value="1"/>
</dbReference>
<dbReference type="InterPro" id="IPR002577">
    <property type="entry name" value="HTH_HxlR"/>
</dbReference>
<accession>A0A652KJ44</accession>
<sequence>MATRTAAQRREEARTAYDAFLRECPTNQLLGRLGDKWVSLIVSALREGPMRYSDLGRKIAGVSQKMLTQSLRSLERDGLVTRTVTPSVPVRVDYELTDLGHSLSDLLFAMKNWAETHFDQVHEARERYDQETAA</sequence>
<dbReference type="PANTHER" id="PTHR33204">
    <property type="entry name" value="TRANSCRIPTIONAL REGULATOR, MARR FAMILY"/>
    <property type="match status" value="1"/>
</dbReference>
<gene>
    <name evidence="5" type="ORF">EAO74_23940</name>
</gene>
<dbReference type="SUPFAM" id="SSF46785">
    <property type="entry name" value="Winged helix' DNA-binding domain"/>
    <property type="match status" value="1"/>
</dbReference>
<dbReference type="CDD" id="cd00090">
    <property type="entry name" value="HTH_ARSR"/>
    <property type="match status" value="1"/>
</dbReference>
<evidence type="ECO:0000259" key="4">
    <source>
        <dbReference type="PROSITE" id="PS51118"/>
    </source>
</evidence>
<dbReference type="EMBL" id="RDBM01000037">
    <property type="protein sequence ID" value="TXS23630.1"/>
    <property type="molecule type" value="Genomic_DNA"/>
</dbReference>
<dbReference type="PANTHER" id="PTHR33204:SF18">
    <property type="entry name" value="TRANSCRIPTIONAL REGULATORY PROTEIN"/>
    <property type="match status" value="1"/>
</dbReference>
<evidence type="ECO:0000256" key="2">
    <source>
        <dbReference type="ARBA" id="ARBA00023125"/>
    </source>
</evidence>
<dbReference type="InterPro" id="IPR011991">
    <property type="entry name" value="ArsR-like_HTH"/>
</dbReference>
<organism evidence="5">
    <name type="scientific">Streptomyces sp. gb1(2016)</name>
    <dbReference type="NCBI Taxonomy" id="1828321"/>
    <lineage>
        <taxon>Bacteria</taxon>
        <taxon>Bacillati</taxon>
        <taxon>Actinomycetota</taxon>
        <taxon>Actinomycetes</taxon>
        <taxon>Kitasatosporales</taxon>
        <taxon>Streptomycetaceae</taxon>
        <taxon>Streptomyces</taxon>
    </lineage>
</organism>
<evidence type="ECO:0000313" key="5">
    <source>
        <dbReference type="EMBL" id="TXS23630.1"/>
    </source>
</evidence>
<keyword evidence="2" id="KW-0238">DNA-binding</keyword>
<keyword evidence="3" id="KW-0804">Transcription</keyword>
<dbReference type="PROSITE" id="PS51118">
    <property type="entry name" value="HTH_HXLR"/>
    <property type="match status" value="1"/>
</dbReference>
<dbReference type="InterPro" id="IPR036388">
    <property type="entry name" value="WH-like_DNA-bd_sf"/>
</dbReference>
<keyword evidence="1" id="KW-0805">Transcription regulation</keyword>
<dbReference type="GO" id="GO:0003677">
    <property type="term" value="F:DNA binding"/>
    <property type="evidence" value="ECO:0007669"/>
    <property type="project" value="UniProtKB-KW"/>
</dbReference>
<feature type="domain" description="HTH hxlR-type" evidence="4">
    <location>
        <begin position="24"/>
        <end position="122"/>
    </location>
</feature>
<evidence type="ECO:0000256" key="3">
    <source>
        <dbReference type="ARBA" id="ARBA00023163"/>
    </source>
</evidence>
<name>A0A652KJ44_9ACTN</name>
<evidence type="ECO:0000256" key="1">
    <source>
        <dbReference type="ARBA" id="ARBA00023015"/>
    </source>
</evidence>
<dbReference type="Gene3D" id="1.10.10.10">
    <property type="entry name" value="Winged helix-like DNA-binding domain superfamily/Winged helix DNA-binding domain"/>
    <property type="match status" value="1"/>
</dbReference>
<dbReference type="InterPro" id="IPR036390">
    <property type="entry name" value="WH_DNA-bd_sf"/>
</dbReference>
<comment type="caution">
    <text evidence="5">The sequence shown here is derived from an EMBL/GenBank/DDBJ whole genome shotgun (WGS) entry which is preliminary data.</text>
</comment>
<dbReference type="RefSeq" id="WP_099174016.1">
    <property type="nucleotide sequence ID" value="NZ_RDBM01000037.1"/>
</dbReference>
<dbReference type="AlphaFoldDB" id="A0A652KJ44"/>
<reference evidence="5" key="1">
    <citation type="submission" date="2018-10" db="EMBL/GenBank/DDBJ databases">
        <authorList>
            <person name="Hariharan J."/>
            <person name="Choudoir M.J."/>
            <person name="Diebold P."/>
            <person name="Panke-Buisse K."/>
            <person name="Campbell A.N."/>
            <person name="Buckley D.H."/>
        </authorList>
    </citation>
    <scope>NUCLEOTIDE SEQUENCE</scope>
    <source>
        <strain evidence="5">Gb1</strain>
    </source>
</reference>
<proteinExistence type="predicted"/>